<protein>
    <submittedName>
        <fullName evidence="1">Uncharacterized protein</fullName>
    </submittedName>
</protein>
<dbReference type="Proteomes" id="UP001145114">
    <property type="component" value="Unassembled WGS sequence"/>
</dbReference>
<organism evidence="1 2">
    <name type="scientific">Spiromyces aspiralis</name>
    <dbReference type="NCBI Taxonomy" id="68401"/>
    <lineage>
        <taxon>Eukaryota</taxon>
        <taxon>Fungi</taxon>
        <taxon>Fungi incertae sedis</taxon>
        <taxon>Zoopagomycota</taxon>
        <taxon>Kickxellomycotina</taxon>
        <taxon>Kickxellomycetes</taxon>
        <taxon>Kickxellales</taxon>
        <taxon>Kickxellaceae</taxon>
        <taxon>Spiromyces</taxon>
    </lineage>
</organism>
<evidence type="ECO:0000313" key="2">
    <source>
        <dbReference type="Proteomes" id="UP001145114"/>
    </source>
</evidence>
<name>A0ACC1HEL1_9FUNG</name>
<reference evidence="1" key="1">
    <citation type="submission" date="2022-06" db="EMBL/GenBank/DDBJ databases">
        <title>Phylogenomic reconstructions and comparative analyses of Kickxellomycotina fungi.</title>
        <authorList>
            <person name="Reynolds N.K."/>
            <person name="Stajich J.E."/>
            <person name="Barry K."/>
            <person name="Grigoriev I.V."/>
            <person name="Crous P."/>
            <person name="Smith M.E."/>
        </authorList>
    </citation>
    <scope>NUCLEOTIDE SEQUENCE</scope>
    <source>
        <strain evidence="1">RSA 2271</strain>
    </source>
</reference>
<proteinExistence type="predicted"/>
<dbReference type="EMBL" id="JAMZIH010005529">
    <property type="protein sequence ID" value="KAJ1675035.1"/>
    <property type="molecule type" value="Genomic_DNA"/>
</dbReference>
<comment type="caution">
    <text evidence="1">The sequence shown here is derived from an EMBL/GenBank/DDBJ whole genome shotgun (WGS) entry which is preliminary data.</text>
</comment>
<keyword evidence="2" id="KW-1185">Reference proteome</keyword>
<evidence type="ECO:0000313" key="1">
    <source>
        <dbReference type="EMBL" id="KAJ1675035.1"/>
    </source>
</evidence>
<gene>
    <name evidence="1" type="ORF">EV182_002064</name>
</gene>
<accession>A0ACC1HEL1</accession>
<sequence>MNMRTHSPLEDDLLTDLDDATNTLILTFTRFDDEAPSAAQRLLSCPDPKDPQARATAPPERFIKLKSFARCLVIYPDAESAARVRHRHNRTVIDEDGNILYISFGPDTPLDQEIDYLHVPDLEKQWLISPPGSPVLGWVQEREDPPNTHHVDKELEKHLRTEESGHILMSFDAVSSLDPDAAQSSGDGAGDTASLPMPGLVRGPVYPASGDGGDTTSSAACKFALPSIIIQDMDTASPKRS</sequence>